<name>A0A7S4MIE4_9STRA</name>
<dbReference type="GO" id="GO:0006541">
    <property type="term" value="P:glutamine metabolic process"/>
    <property type="evidence" value="ECO:0007669"/>
    <property type="project" value="TreeGrafter"/>
</dbReference>
<feature type="domain" description="CN hydrolase" evidence="3">
    <location>
        <begin position="92"/>
        <end position="368"/>
    </location>
</feature>
<dbReference type="Gene3D" id="3.60.110.10">
    <property type="entry name" value="Carbon-nitrogen hydrolase"/>
    <property type="match status" value="1"/>
</dbReference>
<dbReference type="PANTHER" id="PTHR23088">
    <property type="entry name" value="NITRILASE-RELATED"/>
    <property type="match status" value="1"/>
</dbReference>
<dbReference type="GO" id="GO:0005739">
    <property type="term" value="C:mitochondrion"/>
    <property type="evidence" value="ECO:0007669"/>
    <property type="project" value="TreeGrafter"/>
</dbReference>
<dbReference type="CDD" id="cd07572">
    <property type="entry name" value="nit"/>
    <property type="match status" value="1"/>
</dbReference>
<reference evidence="4" key="1">
    <citation type="submission" date="2021-01" db="EMBL/GenBank/DDBJ databases">
        <authorList>
            <person name="Corre E."/>
            <person name="Pelletier E."/>
            <person name="Niang G."/>
            <person name="Scheremetjew M."/>
            <person name="Finn R."/>
            <person name="Kale V."/>
            <person name="Holt S."/>
            <person name="Cochrane G."/>
            <person name="Meng A."/>
            <person name="Brown T."/>
            <person name="Cohen L."/>
        </authorList>
    </citation>
    <scope>NUCLEOTIDE SEQUENCE</scope>
    <source>
        <strain evidence="4">Isolate 1302-5</strain>
    </source>
</reference>
<dbReference type="InterPro" id="IPR003010">
    <property type="entry name" value="C-N_Hydrolase"/>
</dbReference>
<dbReference type="Pfam" id="PF00795">
    <property type="entry name" value="CN_hydrolase"/>
    <property type="match status" value="1"/>
</dbReference>
<keyword evidence="2" id="KW-0732">Signal</keyword>
<dbReference type="AlphaFoldDB" id="A0A7S4MIE4"/>
<protein>
    <recommendedName>
        <fullName evidence="3">CN hydrolase domain-containing protein</fullName>
    </recommendedName>
</protein>
<dbReference type="GO" id="GO:0006528">
    <property type="term" value="P:asparagine metabolic process"/>
    <property type="evidence" value="ECO:0007669"/>
    <property type="project" value="TreeGrafter"/>
</dbReference>
<evidence type="ECO:0000259" key="3">
    <source>
        <dbReference type="PROSITE" id="PS50263"/>
    </source>
</evidence>
<keyword evidence="1" id="KW-0378">Hydrolase</keyword>
<feature type="signal peptide" evidence="2">
    <location>
        <begin position="1"/>
        <end position="26"/>
    </location>
</feature>
<accession>A0A7S4MIE4</accession>
<dbReference type="SUPFAM" id="SSF56317">
    <property type="entry name" value="Carbon-nitrogen hydrolase"/>
    <property type="match status" value="1"/>
</dbReference>
<dbReference type="PROSITE" id="PS50263">
    <property type="entry name" value="CN_HYDROLASE"/>
    <property type="match status" value="1"/>
</dbReference>
<dbReference type="EMBL" id="HBKQ01013714">
    <property type="protein sequence ID" value="CAE2223833.1"/>
    <property type="molecule type" value="Transcribed_RNA"/>
</dbReference>
<evidence type="ECO:0000313" key="4">
    <source>
        <dbReference type="EMBL" id="CAE2223833.1"/>
    </source>
</evidence>
<evidence type="ECO:0000256" key="1">
    <source>
        <dbReference type="ARBA" id="ARBA00022801"/>
    </source>
</evidence>
<proteinExistence type="predicted"/>
<dbReference type="InterPro" id="IPR036526">
    <property type="entry name" value="C-N_Hydrolase_sf"/>
</dbReference>
<sequence length="394" mass="42183">MRLIASRPVIASFLLSAVSRVAPARGAGPLVLSRAAALHARRLFVRPTAFAFPSEKPIGVLARRPLLSEAAASPRGMSSSPAESSPVERVAGRVALLQFRVGPSKPSNHAAARSYIDKAAARGAQLCVLPEIWNGPYATAAFGEYAEILPGVGATLKDVEGDDAFSESARVLMESAARHGMWIVGGSVPERVSEDNGEDKIYNTCLCIDPEGTVVAKHRKVHLFDIDVPGGITFKESDTLSPGETMTAFDAGEPLGIIGVGICYDIRFPEYALLLCKKHKCNVLCYPGAFNLTTGPAHWELLQKGRAVDNQVYVCTASPARSPPPAEGEEGKYPHYSAWGHSTCVSPWGEVVATMDEGEDVVVADLDVGKVAEMRSGIPILEQKRNDMYQISEV</sequence>
<gene>
    <name evidence="4" type="ORF">OAUR00152_LOCUS9445</name>
</gene>
<evidence type="ECO:0000256" key="2">
    <source>
        <dbReference type="SAM" id="SignalP"/>
    </source>
</evidence>
<dbReference type="InterPro" id="IPR045254">
    <property type="entry name" value="Nit1/2_C-N_Hydrolase"/>
</dbReference>
<dbReference type="PANTHER" id="PTHR23088:SF30">
    <property type="entry name" value="OMEGA-AMIDASE NIT2"/>
    <property type="match status" value="1"/>
</dbReference>
<dbReference type="GO" id="GO:0006107">
    <property type="term" value="P:oxaloacetate metabolic process"/>
    <property type="evidence" value="ECO:0007669"/>
    <property type="project" value="TreeGrafter"/>
</dbReference>
<dbReference type="GO" id="GO:0050152">
    <property type="term" value="F:omega-amidase activity"/>
    <property type="evidence" value="ECO:0007669"/>
    <property type="project" value="TreeGrafter"/>
</dbReference>
<feature type="chain" id="PRO_5030767488" description="CN hydrolase domain-containing protein" evidence="2">
    <location>
        <begin position="27"/>
        <end position="394"/>
    </location>
</feature>
<organism evidence="4">
    <name type="scientific">Odontella aurita</name>
    <dbReference type="NCBI Taxonomy" id="265563"/>
    <lineage>
        <taxon>Eukaryota</taxon>
        <taxon>Sar</taxon>
        <taxon>Stramenopiles</taxon>
        <taxon>Ochrophyta</taxon>
        <taxon>Bacillariophyta</taxon>
        <taxon>Mediophyceae</taxon>
        <taxon>Biddulphiophycidae</taxon>
        <taxon>Eupodiscales</taxon>
        <taxon>Odontellaceae</taxon>
        <taxon>Odontella</taxon>
    </lineage>
</organism>